<name>K1PM28_MAGGI</name>
<sequence>MMNNLQIFDLRLKLFHSTMDFETSPPGWPVQLFVQAIHSSRKVSCGHEEKEDDNSTRTRKRKMNCYMAMGNKLLRTN</sequence>
<dbReference type="AlphaFoldDB" id="K1PM28"/>
<evidence type="ECO:0000313" key="1">
    <source>
        <dbReference type="EMBL" id="EKC17510.1"/>
    </source>
</evidence>
<reference evidence="1" key="1">
    <citation type="journal article" date="2012" name="Nature">
        <title>The oyster genome reveals stress adaptation and complexity of shell formation.</title>
        <authorList>
            <person name="Zhang G."/>
            <person name="Fang X."/>
            <person name="Guo X."/>
            <person name="Li L."/>
            <person name="Luo R."/>
            <person name="Xu F."/>
            <person name="Yang P."/>
            <person name="Zhang L."/>
            <person name="Wang X."/>
            <person name="Qi H."/>
            <person name="Xiong Z."/>
            <person name="Que H."/>
            <person name="Xie Y."/>
            <person name="Holland P.W."/>
            <person name="Paps J."/>
            <person name="Zhu Y."/>
            <person name="Wu F."/>
            <person name="Chen Y."/>
            <person name="Wang J."/>
            <person name="Peng C."/>
            <person name="Meng J."/>
            <person name="Yang L."/>
            <person name="Liu J."/>
            <person name="Wen B."/>
            <person name="Zhang N."/>
            <person name="Huang Z."/>
            <person name="Zhu Q."/>
            <person name="Feng Y."/>
            <person name="Mount A."/>
            <person name="Hedgecock D."/>
            <person name="Xu Z."/>
            <person name="Liu Y."/>
            <person name="Domazet-Loso T."/>
            <person name="Du Y."/>
            <person name="Sun X."/>
            <person name="Zhang S."/>
            <person name="Liu B."/>
            <person name="Cheng P."/>
            <person name="Jiang X."/>
            <person name="Li J."/>
            <person name="Fan D."/>
            <person name="Wang W."/>
            <person name="Fu W."/>
            <person name="Wang T."/>
            <person name="Wang B."/>
            <person name="Zhang J."/>
            <person name="Peng Z."/>
            <person name="Li Y."/>
            <person name="Li N."/>
            <person name="Wang J."/>
            <person name="Chen M."/>
            <person name="He Y."/>
            <person name="Tan F."/>
            <person name="Song X."/>
            <person name="Zheng Q."/>
            <person name="Huang R."/>
            <person name="Yang H."/>
            <person name="Du X."/>
            <person name="Chen L."/>
            <person name="Yang M."/>
            <person name="Gaffney P.M."/>
            <person name="Wang S."/>
            <person name="Luo L."/>
            <person name="She Z."/>
            <person name="Ming Y."/>
            <person name="Huang W."/>
            <person name="Zhang S."/>
            <person name="Huang B."/>
            <person name="Zhang Y."/>
            <person name="Qu T."/>
            <person name="Ni P."/>
            <person name="Miao G."/>
            <person name="Wang J."/>
            <person name="Wang Q."/>
            <person name="Steinberg C.E."/>
            <person name="Wang H."/>
            <person name="Li N."/>
            <person name="Qian L."/>
            <person name="Zhang G."/>
            <person name="Li Y."/>
            <person name="Yang H."/>
            <person name="Liu X."/>
            <person name="Wang J."/>
            <person name="Yin Y."/>
            <person name="Wang J."/>
        </authorList>
    </citation>
    <scope>NUCLEOTIDE SEQUENCE [LARGE SCALE GENOMIC DNA]</scope>
    <source>
        <strain evidence="1">05x7-T-G4-1.051#20</strain>
    </source>
</reference>
<dbReference type="EMBL" id="JH822777">
    <property type="protein sequence ID" value="EKC17510.1"/>
    <property type="molecule type" value="Genomic_DNA"/>
</dbReference>
<accession>K1PM28</accession>
<protein>
    <submittedName>
        <fullName evidence="1">Uncharacterized protein</fullName>
    </submittedName>
</protein>
<dbReference type="InParanoid" id="K1PM28"/>
<organism evidence="1">
    <name type="scientific">Magallana gigas</name>
    <name type="common">Pacific oyster</name>
    <name type="synonym">Crassostrea gigas</name>
    <dbReference type="NCBI Taxonomy" id="29159"/>
    <lineage>
        <taxon>Eukaryota</taxon>
        <taxon>Metazoa</taxon>
        <taxon>Spiralia</taxon>
        <taxon>Lophotrochozoa</taxon>
        <taxon>Mollusca</taxon>
        <taxon>Bivalvia</taxon>
        <taxon>Autobranchia</taxon>
        <taxon>Pteriomorphia</taxon>
        <taxon>Ostreida</taxon>
        <taxon>Ostreoidea</taxon>
        <taxon>Ostreidae</taxon>
        <taxon>Magallana</taxon>
    </lineage>
</organism>
<gene>
    <name evidence="1" type="ORF">CGI_10000674</name>
</gene>
<dbReference type="HOGENOM" id="CLU_2640493_0_0_1"/>
<proteinExistence type="predicted"/>